<evidence type="ECO:0000256" key="2">
    <source>
        <dbReference type="ARBA" id="ARBA00022574"/>
    </source>
</evidence>
<dbReference type="InterPro" id="IPR015943">
    <property type="entry name" value="WD40/YVTN_repeat-like_dom_sf"/>
</dbReference>
<dbReference type="Gene3D" id="2.130.10.10">
    <property type="entry name" value="YVTN repeat-like/Quinoprotein amine dehydrogenase"/>
    <property type="match status" value="1"/>
</dbReference>
<dbReference type="OrthoDB" id="1930760at2759"/>
<keyword evidence="4" id="KW-0378">Hydrolase</keyword>
<dbReference type="GO" id="GO:0032259">
    <property type="term" value="P:methylation"/>
    <property type="evidence" value="ECO:0007669"/>
    <property type="project" value="UniProtKB-KW"/>
</dbReference>
<dbReference type="PROSITE" id="PS50082">
    <property type="entry name" value="WD_REPEATS_2"/>
    <property type="match status" value="1"/>
</dbReference>
<dbReference type="AlphaFoldDB" id="A0A6P3WUV5"/>
<dbReference type="RefSeq" id="XP_014469881.1">
    <property type="nucleotide sequence ID" value="XM_014614395.1"/>
</dbReference>
<dbReference type="PANTHER" id="PTHR46042">
    <property type="entry name" value="DIPHTHINE METHYLTRANSFERASE"/>
    <property type="match status" value="1"/>
</dbReference>
<proteinExistence type="inferred from homology"/>
<dbReference type="SMART" id="SM00320">
    <property type="entry name" value="WD40"/>
    <property type="match status" value="3"/>
</dbReference>
<evidence type="ECO:0000256" key="4">
    <source>
        <dbReference type="ARBA" id="ARBA00022801"/>
    </source>
</evidence>
<keyword evidence="2 8" id="KW-0853">WD repeat</keyword>
<dbReference type="GO" id="GO:0061685">
    <property type="term" value="F:diphthine methylesterase activity"/>
    <property type="evidence" value="ECO:0007669"/>
    <property type="project" value="UniProtKB-EC"/>
</dbReference>
<evidence type="ECO:0000256" key="1">
    <source>
        <dbReference type="ARBA" id="ARBA00005156"/>
    </source>
</evidence>
<evidence type="ECO:0000313" key="10">
    <source>
        <dbReference type="RefSeq" id="XP_014469881.1"/>
    </source>
</evidence>
<dbReference type="GO" id="GO:0017183">
    <property type="term" value="P:protein histidyl modification to diphthamide"/>
    <property type="evidence" value="ECO:0007669"/>
    <property type="project" value="TreeGrafter"/>
</dbReference>
<accession>A0A6P3WUV5</accession>
<dbReference type="GO" id="GO:0005737">
    <property type="term" value="C:cytoplasm"/>
    <property type="evidence" value="ECO:0007669"/>
    <property type="project" value="TreeGrafter"/>
</dbReference>
<evidence type="ECO:0000256" key="8">
    <source>
        <dbReference type="PROSITE-ProRule" id="PRU00221"/>
    </source>
</evidence>
<keyword evidence="3" id="KW-0677">Repeat</keyword>
<name>A0A6P3WUV5_DINQU</name>
<dbReference type="Proteomes" id="UP000515204">
    <property type="component" value="Unplaced"/>
</dbReference>
<organism evidence="9 10">
    <name type="scientific">Dinoponera quadriceps</name>
    <name type="common">South American ant</name>
    <dbReference type="NCBI Taxonomy" id="609295"/>
    <lineage>
        <taxon>Eukaryota</taxon>
        <taxon>Metazoa</taxon>
        <taxon>Ecdysozoa</taxon>
        <taxon>Arthropoda</taxon>
        <taxon>Hexapoda</taxon>
        <taxon>Insecta</taxon>
        <taxon>Pterygota</taxon>
        <taxon>Neoptera</taxon>
        <taxon>Endopterygota</taxon>
        <taxon>Hymenoptera</taxon>
        <taxon>Apocrita</taxon>
        <taxon>Aculeata</taxon>
        <taxon>Formicoidea</taxon>
        <taxon>Formicidae</taxon>
        <taxon>Ponerinae</taxon>
        <taxon>Ponerini</taxon>
        <taxon>Dinoponera</taxon>
    </lineage>
</organism>
<keyword evidence="9" id="KW-1185">Reference proteome</keyword>
<dbReference type="GeneID" id="106741941"/>
<reference evidence="10" key="1">
    <citation type="submission" date="2025-08" db="UniProtKB">
        <authorList>
            <consortium name="RefSeq"/>
        </authorList>
    </citation>
    <scope>IDENTIFICATION</scope>
</reference>
<sequence>MTIIFHTLDTFDTEFSADSVEWCPVKPFRDVVVCGTYQLTENDEKAITKNALKRLGRIYAFRVTDDGKLTTLQRIDVPAVLDMKWLHCRDKENRILLAIVNSIGYLQVYRLMGDRGTEMLKLIVEQKISDDDILALSLDWSTGRYVSDTRIADSLHIIVSDSRGWVSHFTLLGDDLIRDSSWCAHDFEAWIAAFDYWQTNSFYSGGDDCKFQAFDSRIGPVACNRAHGAGVTSIHSNANAEFSLVTGSYDEILRLWDKRNLKRPMSEIDLRGGIWRLKWHPFSRRYLLAACMYGGFKIVDCGNEESPAIVSEYNEHESISYGCDWSYLEKESISALNIRDSKGDVGALVGTCSFYDHAFKISAIYSYNKD</sequence>
<dbReference type="InterPro" id="IPR001680">
    <property type="entry name" value="WD40_rpt"/>
</dbReference>
<gene>
    <name evidence="10" type="primary">LOC106741941</name>
</gene>
<dbReference type="EC" id="3.1.1.97" evidence="6"/>
<feature type="repeat" description="WD" evidence="8">
    <location>
        <begin position="224"/>
        <end position="266"/>
    </location>
</feature>
<keyword evidence="10" id="KW-0489">Methyltransferase</keyword>
<evidence type="ECO:0000256" key="6">
    <source>
        <dbReference type="ARBA" id="ARBA00039131"/>
    </source>
</evidence>
<dbReference type="InterPro" id="IPR036322">
    <property type="entry name" value="WD40_repeat_dom_sf"/>
</dbReference>
<dbReference type="PANTHER" id="PTHR46042:SF1">
    <property type="entry name" value="DIPHTHINE METHYLTRANSFERASE"/>
    <property type="match status" value="1"/>
</dbReference>
<comment type="similarity">
    <text evidence="5">Belongs to the DPH7 family.</text>
</comment>
<evidence type="ECO:0000256" key="5">
    <source>
        <dbReference type="ARBA" id="ARBA00038092"/>
    </source>
</evidence>
<comment type="catalytic activity">
    <reaction evidence="7">
        <text>diphthine methyl ester-[translation elongation factor 2] + H2O = diphthine-[translation elongation factor 2] + methanol + H(+)</text>
        <dbReference type="Rhea" id="RHEA:42656"/>
        <dbReference type="Rhea" id="RHEA-COMP:10172"/>
        <dbReference type="Rhea" id="RHEA-COMP:10173"/>
        <dbReference type="ChEBI" id="CHEBI:15377"/>
        <dbReference type="ChEBI" id="CHEBI:15378"/>
        <dbReference type="ChEBI" id="CHEBI:17790"/>
        <dbReference type="ChEBI" id="CHEBI:79005"/>
        <dbReference type="ChEBI" id="CHEBI:82696"/>
        <dbReference type="EC" id="3.1.1.97"/>
    </reaction>
</comment>
<protein>
    <recommendedName>
        <fullName evidence="6">methylated diphthine methylhydrolase</fullName>
        <ecNumber evidence="6">3.1.1.97</ecNumber>
    </recommendedName>
</protein>
<evidence type="ECO:0000256" key="3">
    <source>
        <dbReference type="ARBA" id="ARBA00022737"/>
    </source>
</evidence>
<keyword evidence="10" id="KW-0808">Transferase</keyword>
<evidence type="ECO:0000256" key="7">
    <source>
        <dbReference type="ARBA" id="ARBA00047551"/>
    </source>
</evidence>
<dbReference type="KEGG" id="dqu:106741941"/>
<dbReference type="SUPFAM" id="SSF50978">
    <property type="entry name" value="WD40 repeat-like"/>
    <property type="match status" value="1"/>
</dbReference>
<dbReference type="InterPro" id="IPR052415">
    <property type="entry name" value="Diphthine_MTase"/>
</dbReference>
<comment type="pathway">
    <text evidence="1">Protein modification; peptidyl-diphthamide biosynthesis.</text>
</comment>
<evidence type="ECO:0000313" key="9">
    <source>
        <dbReference type="Proteomes" id="UP000515204"/>
    </source>
</evidence>
<dbReference type="GO" id="GO:0008168">
    <property type="term" value="F:methyltransferase activity"/>
    <property type="evidence" value="ECO:0007669"/>
    <property type="project" value="UniProtKB-KW"/>
</dbReference>